<accession>A0A413YWU0</accession>
<evidence type="ECO:0000313" key="1">
    <source>
        <dbReference type="EMBL" id="RHC13524.1"/>
    </source>
</evidence>
<sequence length="209" mass="24714">MRKERYKYMQIGKTCGFYSIGCCLDELYGLDDPLGFISIMVENCKYSGLTVVGEVFDIDLLLDIAKTFIPRDIKVSKIKLNAAEDILNILSENTRVILPVQSGKTPHYVVLQSHNGRIVTCCNGGMVEKHSYKKLFRLHKNVKNKYDWKKFEVCSKFDFYINCKRYKLSEQEIQMWSRDWKDNRERLKMLRKRGKQEVKMKGYCLLFYR</sequence>
<evidence type="ECO:0008006" key="3">
    <source>
        <dbReference type="Google" id="ProtNLM"/>
    </source>
</evidence>
<dbReference type="AlphaFoldDB" id="A0A413YWU0"/>
<proteinExistence type="predicted"/>
<name>A0A413YWU0_9FIRM</name>
<dbReference type="Proteomes" id="UP000283513">
    <property type="component" value="Unassembled WGS sequence"/>
</dbReference>
<protein>
    <recommendedName>
        <fullName evidence="3">Peptidase C39 domain-containing protein</fullName>
    </recommendedName>
</protein>
<organism evidence="1 2">
    <name type="scientific">Roseburia intestinalis</name>
    <dbReference type="NCBI Taxonomy" id="166486"/>
    <lineage>
        <taxon>Bacteria</taxon>
        <taxon>Bacillati</taxon>
        <taxon>Bacillota</taxon>
        <taxon>Clostridia</taxon>
        <taxon>Lachnospirales</taxon>
        <taxon>Lachnospiraceae</taxon>
        <taxon>Roseburia</taxon>
    </lineage>
</organism>
<dbReference type="EMBL" id="QSHO01000020">
    <property type="protein sequence ID" value="RHC13524.1"/>
    <property type="molecule type" value="Genomic_DNA"/>
</dbReference>
<gene>
    <name evidence="1" type="ORF">DW856_17165</name>
</gene>
<comment type="caution">
    <text evidence="1">The sequence shown here is derived from an EMBL/GenBank/DDBJ whole genome shotgun (WGS) entry which is preliminary data.</text>
</comment>
<dbReference type="RefSeq" id="WP_118599110.1">
    <property type="nucleotide sequence ID" value="NZ_QSHO01000020.1"/>
</dbReference>
<reference evidence="1 2" key="1">
    <citation type="submission" date="2018-08" db="EMBL/GenBank/DDBJ databases">
        <title>A genome reference for cultivated species of the human gut microbiota.</title>
        <authorList>
            <person name="Zou Y."/>
            <person name="Xue W."/>
            <person name="Luo G."/>
        </authorList>
    </citation>
    <scope>NUCLEOTIDE SEQUENCE [LARGE SCALE GENOMIC DNA]</scope>
    <source>
        <strain evidence="1 2">AM37-1AC</strain>
    </source>
</reference>
<evidence type="ECO:0000313" key="2">
    <source>
        <dbReference type="Proteomes" id="UP000283513"/>
    </source>
</evidence>